<dbReference type="Gene3D" id="2.60.40.1730">
    <property type="entry name" value="tricorn interacting facor f3 domain"/>
    <property type="match status" value="1"/>
</dbReference>
<dbReference type="GO" id="GO:0006508">
    <property type="term" value="P:proteolysis"/>
    <property type="evidence" value="ECO:0007669"/>
    <property type="project" value="UniProtKB-KW"/>
</dbReference>
<feature type="chain" id="PRO_5038754485" description="Aminopeptidase N" evidence="13">
    <location>
        <begin position="25"/>
        <end position="478"/>
    </location>
</feature>
<evidence type="ECO:0000256" key="8">
    <source>
        <dbReference type="ARBA" id="ARBA00022801"/>
    </source>
</evidence>
<organism evidence="16 17">
    <name type="scientific">Rhizocola hellebori</name>
    <dbReference type="NCBI Taxonomy" id="1392758"/>
    <lineage>
        <taxon>Bacteria</taxon>
        <taxon>Bacillati</taxon>
        <taxon>Actinomycetota</taxon>
        <taxon>Actinomycetes</taxon>
        <taxon>Micromonosporales</taxon>
        <taxon>Micromonosporaceae</taxon>
        <taxon>Rhizocola</taxon>
    </lineage>
</organism>
<sequence length="478" mass="52826">MRRIALLMAAFLALGACSPLTPPAPLPGPATASPPKGLDYAPWQAGQSVPVADPLYPQHGSVGIDVLHYGLDLTWEPAEKQLTGAATVRMRANTFLPKITLDFSHTFTVESVTVDGLTTASSIADDNLTIPVALAKDRYATLVIVYHGTPATVPMPSHRSDAEGLGLTVTPDGSLWTMQEPYGAFTWYPVNDHPSDKALYDIAITVPEGWAGIASGTPAGQAGNTFKYTATDPMASYLATLAVGKYKKETAIGPHGIPLTYWYRPGIDDAMMPAIRKTPQYLEWLEFRFGPYPFPSAGVVIVPSKSAMETQQLLTMGNFKMERASDLEDVLVHEYAHQWFGDAVGPSNWNELWLNEGWAMYIESLWSNNRDKVSDKSWETWARQRDAELRAQFGPPGHPRADSFAESNVYICPALLLHQIRKNIGEESFYALGKAWVSERRFSTQDRTSFIAFVNRHTGRDFTQLIHTWLDSPRTPPP</sequence>
<dbReference type="InterPro" id="IPR027268">
    <property type="entry name" value="Peptidase_M4/M1_CTD_sf"/>
</dbReference>
<dbReference type="InterPro" id="IPR001930">
    <property type="entry name" value="Peptidase_M1"/>
</dbReference>
<dbReference type="InterPro" id="IPR050344">
    <property type="entry name" value="Peptidase_M1_aminopeptidases"/>
</dbReference>
<protein>
    <recommendedName>
        <fullName evidence="5">Aminopeptidase N</fullName>
        <ecNumber evidence="4">3.4.11.2</ecNumber>
    </recommendedName>
    <alternativeName>
        <fullName evidence="11">Alanine aminopeptidase</fullName>
    </alternativeName>
    <alternativeName>
        <fullName evidence="12">Lysyl aminopeptidase</fullName>
    </alternativeName>
</protein>
<evidence type="ECO:0000256" key="6">
    <source>
        <dbReference type="ARBA" id="ARBA00022670"/>
    </source>
</evidence>
<dbReference type="InterPro" id="IPR042097">
    <property type="entry name" value="Aminopeptidase_N-like_N_sf"/>
</dbReference>
<evidence type="ECO:0000256" key="10">
    <source>
        <dbReference type="ARBA" id="ARBA00023049"/>
    </source>
</evidence>
<dbReference type="SUPFAM" id="SSF63737">
    <property type="entry name" value="Leukotriene A4 hydrolase N-terminal domain"/>
    <property type="match status" value="1"/>
</dbReference>
<evidence type="ECO:0000256" key="13">
    <source>
        <dbReference type="SAM" id="SignalP"/>
    </source>
</evidence>
<dbReference type="GO" id="GO:0008237">
    <property type="term" value="F:metallopeptidase activity"/>
    <property type="evidence" value="ECO:0007669"/>
    <property type="project" value="UniProtKB-KW"/>
</dbReference>
<evidence type="ECO:0000256" key="7">
    <source>
        <dbReference type="ARBA" id="ARBA00022723"/>
    </source>
</evidence>
<dbReference type="PRINTS" id="PR00756">
    <property type="entry name" value="ALADIPTASE"/>
</dbReference>
<gene>
    <name evidence="16" type="ORF">Rhe02_79970</name>
</gene>
<keyword evidence="6" id="KW-0645">Protease</keyword>
<dbReference type="Pfam" id="PF17900">
    <property type="entry name" value="Peptidase_M1_N"/>
    <property type="match status" value="1"/>
</dbReference>
<feature type="domain" description="Peptidase M1 membrane alanine aminopeptidase" evidence="14">
    <location>
        <begin position="276"/>
        <end position="469"/>
    </location>
</feature>
<dbReference type="InterPro" id="IPR045357">
    <property type="entry name" value="Aminopeptidase_N-like_N"/>
</dbReference>
<dbReference type="PANTHER" id="PTHR11533">
    <property type="entry name" value="PROTEASE M1 ZINC METALLOPROTEASE"/>
    <property type="match status" value="1"/>
</dbReference>
<keyword evidence="9" id="KW-0862">Zinc</keyword>
<keyword evidence="7" id="KW-0479">Metal-binding</keyword>
<evidence type="ECO:0000256" key="4">
    <source>
        <dbReference type="ARBA" id="ARBA00012564"/>
    </source>
</evidence>
<comment type="similarity">
    <text evidence="3">Belongs to the peptidase M1 family.</text>
</comment>
<evidence type="ECO:0000313" key="16">
    <source>
        <dbReference type="EMBL" id="GIH09930.1"/>
    </source>
</evidence>
<dbReference type="Proteomes" id="UP000612899">
    <property type="component" value="Unassembled WGS sequence"/>
</dbReference>
<dbReference type="SUPFAM" id="SSF55486">
    <property type="entry name" value="Metalloproteases ('zincins'), catalytic domain"/>
    <property type="match status" value="1"/>
</dbReference>
<evidence type="ECO:0000256" key="3">
    <source>
        <dbReference type="ARBA" id="ARBA00010136"/>
    </source>
</evidence>
<evidence type="ECO:0000256" key="9">
    <source>
        <dbReference type="ARBA" id="ARBA00022833"/>
    </source>
</evidence>
<keyword evidence="10" id="KW-0482">Metalloprotease</keyword>
<reference evidence="16" key="1">
    <citation type="submission" date="2021-01" db="EMBL/GenBank/DDBJ databases">
        <title>Whole genome shotgun sequence of Rhizocola hellebori NBRC 109834.</title>
        <authorList>
            <person name="Komaki H."/>
            <person name="Tamura T."/>
        </authorList>
    </citation>
    <scope>NUCLEOTIDE SEQUENCE</scope>
    <source>
        <strain evidence="16">NBRC 109834</strain>
    </source>
</reference>
<dbReference type="RefSeq" id="WP_203913654.1">
    <property type="nucleotide sequence ID" value="NZ_BONY01000080.1"/>
</dbReference>
<evidence type="ECO:0000256" key="2">
    <source>
        <dbReference type="ARBA" id="ARBA00001947"/>
    </source>
</evidence>
<evidence type="ECO:0000256" key="11">
    <source>
        <dbReference type="ARBA" id="ARBA00029811"/>
    </source>
</evidence>
<dbReference type="CDD" id="cd09603">
    <property type="entry name" value="M1_APN_like"/>
    <property type="match status" value="1"/>
</dbReference>
<dbReference type="EMBL" id="BONY01000080">
    <property type="protein sequence ID" value="GIH09930.1"/>
    <property type="molecule type" value="Genomic_DNA"/>
</dbReference>
<proteinExistence type="inferred from homology"/>
<dbReference type="Gene3D" id="1.10.390.10">
    <property type="entry name" value="Neutral Protease Domain 2"/>
    <property type="match status" value="1"/>
</dbReference>
<dbReference type="InterPro" id="IPR014782">
    <property type="entry name" value="Peptidase_M1_dom"/>
</dbReference>
<keyword evidence="13" id="KW-0732">Signal</keyword>
<dbReference type="AlphaFoldDB" id="A0A8J3QFH9"/>
<feature type="domain" description="Aminopeptidase N-like N-terminal" evidence="15">
    <location>
        <begin position="67"/>
        <end position="238"/>
    </location>
</feature>
<accession>A0A8J3QFH9</accession>
<name>A0A8J3QFH9_9ACTN</name>
<evidence type="ECO:0000259" key="14">
    <source>
        <dbReference type="Pfam" id="PF01433"/>
    </source>
</evidence>
<evidence type="ECO:0000256" key="12">
    <source>
        <dbReference type="ARBA" id="ARBA00031533"/>
    </source>
</evidence>
<comment type="caution">
    <text evidence="16">The sequence shown here is derived from an EMBL/GenBank/DDBJ whole genome shotgun (WGS) entry which is preliminary data.</text>
</comment>
<keyword evidence="8" id="KW-0378">Hydrolase</keyword>
<evidence type="ECO:0000259" key="15">
    <source>
        <dbReference type="Pfam" id="PF17900"/>
    </source>
</evidence>
<evidence type="ECO:0000256" key="1">
    <source>
        <dbReference type="ARBA" id="ARBA00000098"/>
    </source>
</evidence>
<dbReference type="GO" id="GO:0008270">
    <property type="term" value="F:zinc ion binding"/>
    <property type="evidence" value="ECO:0007669"/>
    <property type="project" value="InterPro"/>
</dbReference>
<comment type="catalytic activity">
    <reaction evidence="1">
        <text>Release of an N-terminal amino acid, Xaa-|-Yaa- from a peptide, amide or arylamide. Xaa is preferably Ala, but may be most amino acids including Pro (slow action). When a terminal hydrophobic residue is followed by a prolyl residue, the two may be released as an intact Xaa-Pro dipeptide.</text>
        <dbReference type="EC" id="3.4.11.2"/>
    </reaction>
</comment>
<dbReference type="EC" id="3.4.11.2" evidence="4"/>
<feature type="signal peptide" evidence="13">
    <location>
        <begin position="1"/>
        <end position="24"/>
    </location>
</feature>
<dbReference type="Pfam" id="PF01433">
    <property type="entry name" value="Peptidase_M1"/>
    <property type="match status" value="1"/>
</dbReference>
<dbReference type="GO" id="GO:0016285">
    <property type="term" value="F:alanyl aminopeptidase activity"/>
    <property type="evidence" value="ECO:0007669"/>
    <property type="project" value="UniProtKB-EC"/>
</dbReference>
<evidence type="ECO:0000313" key="17">
    <source>
        <dbReference type="Proteomes" id="UP000612899"/>
    </source>
</evidence>
<evidence type="ECO:0000256" key="5">
    <source>
        <dbReference type="ARBA" id="ARBA00015611"/>
    </source>
</evidence>
<keyword evidence="17" id="KW-1185">Reference proteome</keyword>
<comment type="cofactor">
    <cofactor evidence="2">
        <name>Zn(2+)</name>
        <dbReference type="ChEBI" id="CHEBI:29105"/>
    </cofactor>
</comment>
<dbReference type="PROSITE" id="PS51257">
    <property type="entry name" value="PROKAR_LIPOPROTEIN"/>
    <property type="match status" value="1"/>
</dbReference>